<accession>A0ACB6Z4L9</accession>
<dbReference type="Proteomes" id="UP000886501">
    <property type="component" value="Unassembled WGS sequence"/>
</dbReference>
<dbReference type="EMBL" id="MU118135">
    <property type="protein sequence ID" value="KAF9644517.1"/>
    <property type="molecule type" value="Genomic_DNA"/>
</dbReference>
<proteinExistence type="predicted"/>
<gene>
    <name evidence="1" type="ORF">BDM02DRAFT_940552</name>
</gene>
<sequence>MYNPLTLSLTTTTLLATGPAVPNSNFTFRGRARSIRAWARCLPRTYPQTSPRRPRENSLLSPFETMFHPVDNLAGTDLESAFSLNSYAELNSNRNVPAHEPISRVGITKPPFPALFPIRNPGFATPTIHPITPSQIVGPAHGSTHSHPLHMWPLAQTRRAHPYPYREQGQISYYSPLFLIPHYTSERRKSNSFIATSQRAQRSRYARRTHGPTV</sequence>
<protein>
    <submittedName>
        <fullName evidence="1">Uncharacterized protein</fullName>
    </submittedName>
</protein>
<reference evidence="1" key="1">
    <citation type="submission" date="2019-10" db="EMBL/GenBank/DDBJ databases">
        <authorList>
            <consortium name="DOE Joint Genome Institute"/>
            <person name="Kuo A."/>
            <person name="Miyauchi S."/>
            <person name="Kiss E."/>
            <person name="Drula E."/>
            <person name="Kohler A."/>
            <person name="Sanchez-Garcia M."/>
            <person name="Andreopoulos B."/>
            <person name="Barry K.W."/>
            <person name="Bonito G."/>
            <person name="Buee M."/>
            <person name="Carver A."/>
            <person name="Chen C."/>
            <person name="Cichocki N."/>
            <person name="Clum A."/>
            <person name="Culley D."/>
            <person name="Crous P.W."/>
            <person name="Fauchery L."/>
            <person name="Girlanda M."/>
            <person name="Hayes R."/>
            <person name="Keri Z."/>
            <person name="Labutti K."/>
            <person name="Lipzen A."/>
            <person name="Lombard V."/>
            <person name="Magnuson J."/>
            <person name="Maillard F."/>
            <person name="Morin E."/>
            <person name="Murat C."/>
            <person name="Nolan M."/>
            <person name="Ohm R."/>
            <person name="Pangilinan J."/>
            <person name="Pereira M."/>
            <person name="Perotto S."/>
            <person name="Peter M."/>
            <person name="Riley R."/>
            <person name="Sitrit Y."/>
            <person name="Stielow B."/>
            <person name="Szollosi G."/>
            <person name="Zifcakova L."/>
            <person name="Stursova M."/>
            <person name="Spatafora J.W."/>
            <person name="Tedersoo L."/>
            <person name="Vaario L.-M."/>
            <person name="Yamada A."/>
            <person name="Yan M."/>
            <person name="Wang P."/>
            <person name="Xu J."/>
            <person name="Bruns T."/>
            <person name="Baldrian P."/>
            <person name="Vilgalys R."/>
            <person name="Henrissat B."/>
            <person name="Grigoriev I.V."/>
            <person name="Hibbett D."/>
            <person name="Nagy L.G."/>
            <person name="Martin F.M."/>
        </authorList>
    </citation>
    <scope>NUCLEOTIDE SEQUENCE</scope>
    <source>
        <strain evidence="1">P2</strain>
    </source>
</reference>
<comment type="caution">
    <text evidence="1">The sequence shown here is derived from an EMBL/GenBank/DDBJ whole genome shotgun (WGS) entry which is preliminary data.</text>
</comment>
<organism evidence="1 2">
    <name type="scientific">Thelephora ganbajun</name>
    <name type="common">Ganba fungus</name>
    <dbReference type="NCBI Taxonomy" id="370292"/>
    <lineage>
        <taxon>Eukaryota</taxon>
        <taxon>Fungi</taxon>
        <taxon>Dikarya</taxon>
        <taxon>Basidiomycota</taxon>
        <taxon>Agaricomycotina</taxon>
        <taxon>Agaricomycetes</taxon>
        <taxon>Thelephorales</taxon>
        <taxon>Thelephoraceae</taxon>
        <taxon>Thelephora</taxon>
    </lineage>
</organism>
<reference evidence="1" key="2">
    <citation type="journal article" date="2020" name="Nat. Commun.">
        <title>Large-scale genome sequencing of mycorrhizal fungi provides insights into the early evolution of symbiotic traits.</title>
        <authorList>
            <person name="Miyauchi S."/>
            <person name="Kiss E."/>
            <person name="Kuo A."/>
            <person name="Drula E."/>
            <person name="Kohler A."/>
            <person name="Sanchez-Garcia M."/>
            <person name="Morin E."/>
            <person name="Andreopoulos B."/>
            <person name="Barry K.W."/>
            <person name="Bonito G."/>
            <person name="Buee M."/>
            <person name="Carver A."/>
            <person name="Chen C."/>
            <person name="Cichocki N."/>
            <person name="Clum A."/>
            <person name="Culley D."/>
            <person name="Crous P.W."/>
            <person name="Fauchery L."/>
            <person name="Girlanda M."/>
            <person name="Hayes R.D."/>
            <person name="Keri Z."/>
            <person name="LaButti K."/>
            <person name="Lipzen A."/>
            <person name="Lombard V."/>
            <person name="Magnuson J."/>
            <person name="Maillard F."/>
            <person name="Murat C."/>
            <person name="Nolan M."/>
            <person name="Ohm R.A."/>
            <person name="Pangilinan J."/>
            <person name="Pereira M.F."/>
            <person name="Perotto S."/>
            <person name="Peter M."/>
            <person name="Pfister S."/>
            <person name="Riley R."/>
            <person name="Sitrit Y."/>
            <person name="Stielow J.B."/>
            <person name="Szollosi G."/>
            <person name="Zifcakova L."/>
            <person name="Stursova M."/>
            <person name="Spatafora J.W."/>
            <person name="Tedersoo L."/>
            <person name="Vaario L.M."/>
            <person name="Yamada A."/>
            <person name="Yan M."/>
            <person name="Wang P."/>
            <person name="Xu J."/>
            <person name="Bruns T."/>
            <person name="Baldrian P."/>
            <person name="Vilgalys R."/>
            <person name="Dunand C."/>
            <person name="Henrissat B."/>
            <person name="Grigoriev I.V."/>
            <person name="Hibbett D."/>
            <person name="Nagy L.G."/>
            <person name="Martin F.M."/>
        </authorList>
    </citation>
    <scope>NUCLEOTIDE SEQUENCE</scope>
    <source>
        <strain evidence="1">P2</strain>
    </source>
</reference>
<evidence type="ECO:0000313" key="2">
    <source>
        <dbReference type="Proteomes" id="UP000886501"/>
    </source>
</evidence>
<evidence type="ECO:0000313" key="1">
    <source>
        <dbReference type="EMBL" id="KAF9644517.1"/>
    </source>
</evidence>
<keyword evidence="2" id="KW-1185">Reference proteome</keyword>
<name>A0ACB6Z4L9_THEGA</name>